<sequence>MVLPRPARIAVEIVYDFVCPWCYLGVHRFARLRAERRDLAIEPVWRPFLLNPDMPRAGISRTDYAARKFGDEERARRFYAAITDIAATEGLTVDFARIRRTPSSVDAHRLVRFATTIGPVEPLILAIFRAYFEAGVDIGQIESLVRIAGDAGLDPAVTRRFLTSDLAVDQVHADNLHAHRLGINGVPCFVVNGVSAIAGAQEPDVLERLIELAACDAAPL</sequence>
<evidence type="ECO:0000259" key="1">
    <source>
        <dbReference type="Pfam" id="PF01323"/>
    </source>
</evidence>
<dbReference type="PANTHER" id="PTHR13887:SF41">
    <property type="entry name" value="THIOREDOXIN SUPERFAMILY PROTEIN"/>
    <property type="match status" value="1"/>
</dbReference>
<protein>
    <submittedName>
        <fullName evidence="2">DsbA family oxidoreductase</fullName>
    </submittedName>
</protein>
<reference evidence="2 3" key="1">
    <citation type="submission" date="2023-11" db="EMBL/GenBank/DDBJ databases">
        <title>MicrobeMod: A computational toolkit for identifying prokaryotic methylation and restriction-modification with nanopore sequencing.</title>
        <authorList>
            <person name="Crits-Christoph A."/>
            <person name="Kang S.C."/>
            <person name="Lee H."/>
            <person name="Ostrov N."/>
        </authorList>
    </citation>
    <scope>NUCLEOTIDE SEQUENCE [LARGE SCALE GENOMIC DNA]</scope>
    <source>
        <strain evidence="2 3">DSMZ 700</strain>
    </source>
</reference>
<feature type="domain" description="DSBA-like thioredoxin" evidence="1">
    <location>
        <begin position="11"/>
        <end position="210"/>
    </location>
</feature>
<dbReference type="SUPFAM" id="SSF52833">
    <property type="entry name" value="Thioredoxin-like"/>
    <property type="match status" value="1"/>
</dbReference>
<gene>
    <name evidence="2" type="ORF">SIL87_08195</name>
</gene>
<organism evidence="2 3">
    <name type="scientific">Acidiphilium acidophilum</name>
    <name type="common">Thiobacillus acidophilus</name>
    <dbReference type="NCBI Taxonomy" id="76588"/>
    <lineage>
        <taxon>Bacteria</taxon>
        <taxon>Pseudomonadati</taxon>
        <taxon>Pseudomonadota</taxon>
        <taxon>Alphaproteobacteria</taxon>
        <taxon>Acetobacterales</taxon>
        <taxon>Acidocellaceae</taxon>
        <taxon>Acidiphilium</taxon>
    </lineage>
</organism>
<dbReference type="PANTHER" id="PTHR13887">
    <property type="entry name" value="GLUTATHIONE S-TRANSFERASE KAPPA"/>
    <property type="match status" value="1"/>
</dbReference>
<accession>A0AAW9DR92</accession>
<name>A0AAW9DR92_ACIAO</name>
<keyword evidence="3" id="KW-1185">Reference proteome</keyword>
<dbReference type="Pfam" id="PF01323">
    <property type="entry name" value="DSBA"/>
    <property type="match status" value="1"/>
</dbReference>
<dbReference type="Proteomes" id="UP001279553">
    <property type="component" value="Unassembled WGS sequence"/>
</dbReference>
<dbReference type="Gene3D" id="3.40.30.10">
    <property type="entry name" value="Glutaredoxin"/>
    <property type="match status" value="1"/>
</dbReference>
<dbReference type="AlphaFoldDB" id="A0AAW9DR92"/>
<dbReference type="EMBL" id="JAWXYB010000018">
    <property type="protein sequence ID" value="MDX5930740.1"/>
    <property type="molecule type" value="Genomic_DNA"/>
</dbReference>
<dbReference type="InterPro" id="IPR036249">
    <property type="entry name" value="Thioredoxin-like_sf"/>
</dbReference>
<dbReference type="InterPro" id="IPR001853">
    <property type="entry name" value="DSBA-like_thioredoxin_dom"/>
</dbReference>
<dbReference type="GO" id="GO:0016491">
    <property type="term" value="F:oxidoreductase activity"/>
    <property type="evidence" value="ECO:0007669"/>
    <property type="project" value="InterPro"/>
</dbReference>
<evidence type="ECO:0000313" key="2">
    <source>
        <dbReference type="EMBL" id="MDX5930740.1"/>
    </source>
</evidence>
<proteinExistence type="predicted"/>
<comment type="caution">
    <text evidence="2">The sequence shown here is derived from an EMBL/GenBank/DDBJ whole genome shotgun (WGS) entry which is preliminary data.</text>
</comment>
<dbReference type="CDD" id="cd03024">
    <property type="entry name" value="DsbA_FrnE"/>
    <property type="match status" value="1"/>
</dbReference>
<dbReference type="RefSeq" id="WP_319613668.1">
    <property type="nucleotide sequence ID" value="NZ_JAWXYB010000018.1"/>
</dbReference>
<evidence type="ECO:0000313" key="3">
    <source>
        <dbReference type="Proteomes" id="UP001279553"/>
    </source>
</evidence>